<feature type="transmembrane region" description="Helical" evidence="1">
    <location>
        <begin position="7"/>
        <end position="29"/>
    </location>
</feature>
<evidence type="ECO:0000256" key="1">
    <source>
        <dbReference type="SAM" id="Phobius"/>
    </source>
</evidence>
<reference evidence="2 3" key="1">
    <citation type="submission" date="2020-07" db="EMBL/GenBank/DDBJ databases">
        <title>Diversity of carbapenemase encoding genes among Pseudomonas putida group clinical isolates in a tertiary Brazilian hospital.</title>
        <authorList>
            <person name="Alberto-Lei F."/>
            <person name="Nodari C.S."/>
            <person name="Streling A.P."/>
            <person name="Paulino J.T."/>
            <person name="Bessa-Neto F.O."/>
            <person name="Cayo R."/>
            <person name="Gales A.C."/>
        </authorList>
    </citation>
    <scope>NUCLEOTIDE SEQUENCE [LARGE SCALE GENOMIC DNA]</scope>
    <source>
        <strain evidence="2 3">12815</strain>
    </source>
</reference>
<dbReference type="RefSeq" id="WP_182389000.1">
    <property type="nucleotide sequence ID" value="NZ_BQIO01000039.1"/>
</dbReference>
<dbReference type="EMBL" id="JACGCX010000002">
    <property type="protein sequence ID" value="MBA6096440.1"/>
    <property type="molecule type" value="Genomic_DNA"/>
</dbReference>
<comment type="caution">
    <text evidence="2">The sequence shown here is derived from an EMBL/GenBank/DDBJ whole genome shotgun (WGS) entry which is preliminary data.</text>
</comment>
<proteinExistence type="predicted"/>
<dbReference type="AlphaFoldDB" id="A0A7W2KDP0"/>
<keyword evidence="1" id="KW-1133">Transmembrane helix</keyword>
<evidence type="ECO:0000313" key="3">
    <source>
        <dbReference type="Proteomes" id="UP000545074"/>
    </source>
</evidence>
<name>A0A7W2KDP0_9PSED</name>
<accession>A0A7W2KDP0</accession>
<gene>
    <name evidence="2" type="ORF">H4C80_04675</name>
</gene>
<organism evidence="2 3">
    <name type="scientific">Pseudomonas juntendi</name>
    <dbReference type="NCBI Taxonomy" id="2666183"/>
    <lineage>
        <taxon>Bacteria</taxon>
        <taxon>Pseudomonadati</taxon>
        <taxon>Pseudomonadota</taxon>
        <taxon>Gammaproteobacteria</taxon>
        <taxon>Pseudomonadales</taxon>
        <taxon>Pseudomonadaceae</taxon>
        <taxon>Pseudomonas</taxon>
    </lineage>
</organism>
<protein>
    <submittedName>
        <fullName evidence="2">Uncharacterized protein</fullName>
    </submittedName>
</protein>
<keyword evidence="1" id="KW-0472">Membrane</keyword>
<evidence type="ECO:0000313" key="2">
    <source>
        <dbReference type="EMBL" id="MBA6096440.1"/>
    </source>
</evidence>
<keyword evidence="1" id="KW-0812">Transmembrane</keyword>
<dbReference type="Proteomes" id="UP000545074">
    <property type="component" value="Unassembled WGS sequence"/>
</dbReference>
<sequence length="148" mass="16631">MSKHQELFWLSFVVGVHWLFIGGGGWILIRRIGGVSSARLVVKTSDFALESKPVFVSQDDKSPENIAKISWLLHQRYGWLWRRKVYLLLVVGGPSEVNSIAPGLVDKHWLEARSVVLLYGGSVSTTPDTLYDVERGGGIRMLRELRLG</sequence>